<feature type="compositionally biased region" description="Polar residues" evidence="4">
    <location>
        <begin position="76"/>
        <end position="92"/>
    </location>
</feature>
<keyword evidence="3" id="KW-0804">Transcription</keyword>
<dbReference type="SMART" id="SM00530">
    <property type="entry name" value="HTH_XRE"/>
    <property type="match status" value="1"/>
</dbReference>
<dbReference type="RefSeq" id="WP_052669265.1">
    <property type="nucleotide sequence ID" value="NZ_CBCRVQ010000001.1"/>
</dbReference>
<evidence type="ECO:0000256" key="2">
    <source>
        <dbReference type="ARBA" id="ARBA00023125"/>
    </source>
</evidence>
<dbReference type="InterPro" id="IPR001387">
    <property type="entry name" value="Cro/C1-type_HTH"/>
</dbReference>
<evidence type="ECO:0000256" key="4">
    <source>
        <dbReference type="SAM" id="MobiDB-lite"/>
    </source>
</evidence>
<evidence type="ECO:0000256" key="3">
    <source>
        <dbReference type="ARBA" id="ARBA00023163"/>
    </source>
</evidence>
<dbReference type="InterPro" id="IPR010982">
    <property type="entry name" value="Lambda_DNA-bd_dom_sf"/>
</dbReference>
<feature type="region of interest" description="Disordered" evidence="4">
    <location>
        <begin position="68"/>
        <end position="98"/>
    </location>
</feature>
<sequence length="137" mass="15517">MNKFQIRLRQALSESGMTQSELGRRAGIDRTVISGYVRGKFKPKQDNLHSLAMVLNVSEAWLLGLSIDKHPDKSNSKPSSEQQDRATPTDQNKSLDELVDEMHSYRGLEISDAQRESIKAILKAYLDTQLKDDDQDK</sequence>
<dbReference type="Pfam" id="PF01381">
    <property type="entry name" value="HTH_3"/>
    <property type="match status" value="1"/>
</dbReference>
<dbReference type="Gene3D" id="1.10.260.40">
    <property type="entry name" value="lambda repressor-like DNA-binding domains"/>
    <property type="match status" value="1"/>
</dbReference>
<evidence type="ECO:0000313" key="6">
    <source>
        <dbReference type="EMBL" id="QOL69349.1"/>
    </source>
</evidence>
<dbReference type="AlphaFoldDB" id="A0A7L9VSI9"/>
<dbReference type="PANTHER" id="PTHR40661:SF1">
    <property type="entry name" value="HTH CRO_C1-TYPE DOMAIN-CONTAINING PROTEIN"/>
    <property type="match status" value="1"/>
</dbReference>
<evidence type="ECO:0000256" key="1">
    <source>
        <dbReference type="ARBA" id="ARBA00023015"/>
    </source>
</evidence>
<evidence type="ECO:0000259" key="5">
    <source>
        <dbReference type="PROSITE" id="PS50943"/>
    </source>
</evidence>
<dbReference type="GO" id="GO:0003677">
    <property type="term" value="F:DNA binding"/>
    <property type="evidence" value="ECO:0007669"/>
    <property type="project" value="UniProtKB-KW"/>
</dbReference>
<dbReference type="CDD" id="cd00093">
    <property type="entry name" value="HTH_XRE"/>
    <property type="match status" value="1"/>
</dbReference>
<dbReference type="Proteomes" id="UP000593929">
    <property type="component" value="Chromosome"/>
</dbReference>
<dbReference type="PROSITE" id="PS50943">
    <property type="entry name" value="HTH_CROC1"/>
    <property type="match status" value="1"/>
</dbReference>
<reference evidence="6 7" key="1">
    <citation type="submission" date="2020-10" db="EMBL/GenBank/DDBJ databases">
        <title>Genome sequencing of Lactobacillus mucosae KCTC 21011.</title>
        <authorList>
            <person name="Kim J."/>
        </authorList>
    </citation>
    <scope>NUCLEOTIDE SEQUENCE [LARGE SCALE GENOMIC DNA]</scope>
    <source>
        <strain evidence="6 7">LM011</strain>
    </source>
</reference>
<evidence type="ECO:0000313" key="7">
    <source>
        <dbReference type="Proteomes" id="UP000593929"/>
    </source>
</evidence>
<accession>A0A7L9VSI9</accession>
<dbReference type="EMBL" id="CP062966">
    <property type="protein sequence ID" value="QOL69349.1"/>
    <property type="molecule type" value="Genomic_DNA"/>
</dbReference>
<gene>
    <name evidence="6" type="ORF">LM011_08165</name>
</gene>
<dbReference type="PANTHER" id="PTHR40661">
    <property type="match status" value="1"/>
</dbReference>
<dbReference type="SUPFAM" id="SSF47413">
    <property type="entry name" value="lambda repressor-like DNA-binding domains"/>
    <property type="match status" value="1"/>
</dbReference>
<name>A0A7L9VSI9_LIMMU</name>
<protein>
    <submittedName>
        <fullName evidence="6">Helix-turn-helix transcriptional regulator</fullName>
    </submittedName>
</protein>
<keyword evidence="2" id="KW-0238">DNA-binding</keyword>
<proteinExistence type="predicted"/>
<keyword evidence="1" id="KW-0805">Transcription regulation</keyword>
<feature type="domain" description="HTH cro/C1-type" evidence="5">
    <location>
        <begin position="8"/>
        <end position="62"/>
    </location>
</feature>
<organism evidence="6 7">
    <name type="scientific">Limosilactobacillus mucosae</name>
    <name type="common">Lactobacillus mucosae</name>
    <dbReference type="NCBI Taxonomy" id="97478"/>
    <lineage>
        <taxon>Bacteria</taxon>
        <taxon>Bacillati</taxon>
        <taxon>Bacillota</taxon>
        <taxon>Bacilli</taxon>
        <taxon>Lactobacillales</taxon>
        <taxon>Lactobacillaceae</taxon>
        <taxon>Limosilactobacillus</taxon>
    </lineage>
</organism>